<evidence type="ECO:0000256" key="1">
    <source>
        <dbReference type="ARBA" id="ARBA00004651"/>
    </source>
</evidence>
<dbReference type="Pfam" id="PF00892">
    <property type="entry name" value="EamA"/>
    <property type="match status" value="2"/>
</dbReference>
<accession>A0A938X181</accession>
<evidence type="ECO:0000256" key="5">
    <source>
        <dbReference type="ARBA" id="ARBA00022989"/>
    </source>
</evidence>
<feature type="transmembrane region" description="Helical" evidence="7">
    <location>
        <begin position="147"/>
        <end position="165"/>
    </location>
</feature>
<dbReference type="PANTHER" id="PTHR32322:SF18">
    <property type="entry name" value="S-ADENOSYLMETHIONINE_S-ADENOSYLHOMOCYSTEINE TRANSPORTER"/>
    <property type="match status" value="1"/>
</dbReference>
<comment type="similarity">
    <text evidence="2">Belongs to the EamA transporter family.</text>
</comment>
<evidence type="ECO:0000256" key="6">
    <source>
        <dbReference type="ARBA" id="ARBA00023136"/>
    </source>
</evidence>
<sequence>MERKQLGGHFSALVTVLIWGTTFISTKVLLADFAPVEILFLRFVMGFAALYLAAPRKMEKASRRQELTFAAAGLCGVCLYYLMENIALTYTMASNVGVIVSVSPFFTAILSRIILKEEKLHARFFLGFVVAMAGIALISFNGAAMKLNLTGDFLALMAALMWGCYSTFTRKISGYGFSTILTTRRTFFYGILFMIPALCLSGFRMDTERFFQPVSIGNLLFLGLGASALCFVTWNYSVKVLGAIKTSIYIYMIPVVTVLTSALVLKEPVTWMTGAGTLLTLVGLFLSEGKKGGNEKLD</sequence>
<reference evidence="9" key="1">
    <citation type="submission" date="2020-08" db="EMBL/GenBank/DDBJ databases">
        <authorList>
            <person name="Cejkova D."/>
            <person name="Kubasova T."/>
            <person name="Jahodarova E."/>
            <person name="Rychlik I."/>
        </authorList>
    </citation>
    <scope>NUCLEOTIDE SEQUENCE</scope>
    <source>
        <strain evidence="9">An420c</strain>
    </source>
</reference>
<feature type="transmembrane region" description="Helical" evidence="7">
    <location>
        <begin position="271"/>
        <end position="287"/>
    </location>
</feature>
<dbReference type="AlphaFoldDB" id="A0A938X181"/>
<dbReference type="InterPro" id="IPR050638">
    <property type="entry name" value="AA-Vitamin_Transporters"/>
</dbReference>
<dbReference type="PANTHER" id="PTHR32322">
    <property type="entry name" value="INNER MEMBRANE TRANSPORTER"/>
    <property type="match status" value="1"/>
</dbReference>
<dbReference type="Proteomes" id="UP000713880">
    <property type="component" value="Unassembled WGS sequence"/>
</dbReference>
<keyword evidence="3" id="KW-1003">Cell membrane</keyword>
<evidence type="ECO:0000256" key="3">
    <source>
        <dbReference type="ARBA" id="ARBA00022475"/>
    </source>
</evidence>
<feature type="transmembrane region" description="Helical" evidence="7">
    <location>
        <begin position="122"/>
        <end position="141"/>
    </location>
</feature>
<dbReference type="RefSeq" id="WP_204908566.1">
    <property type="nucleotide sequence ID" value="NZ_JACJLV010000012.1"/>
</dbReference>
<reference evidence="9" key="2">
    <citation type="journal article" date="2021" name="Sci. Rep.">
        <title>The distribution of antibiotic resistance genes in chicken gut microbiota commensals.</title>
        <authorList>
            <person name="Juricova H."/>
            <person name="Matiasovicova J."/>
            <person name="Kubasova T."/>
            <person name="Cejkova D."/>
            <person name="Rychlik I."/>
        </authorList>
    </citation>
    <scope>NUCLEOTIDE SEQUENCE</scope>
    <source>
        <strain evidence="9">An420c</strain>
    </source>
</reference>
<feature type="transmembrane region" description="Helical" evidence="7">
    <location>
        <begin position="89"/>
        <end position="110"/>
    </location>
</feature>
<feature type="transmembrane region" description="Helical" evidence="7">
    <location>
        <begin position="248"/>
        <end position="265"/>
    </location>
</feature>
<evidence type="ECO:0000256" key="4">
    <source>
        <dbReference type="ARBA" id="ARBA00022692"/>
    </source>
</evidence>
<evidence type="ECO:0000313" key="9">
    <source>
        <dbReference type="EMBL" id="MBM6826522.1"/>
    </source>
</evidence>
<evidence type="ECO:0000256" key="2">
    <source>
        <dbReference type="ARBA" id="ARBA00007362"/>
    </source>
</evidence>
<dbReference type="SUPFAM" id="SSF103481">
    <property type="entry name" value="Multidrug resistance efflux transporter EmrE"/>
    <property type="match status" value="2"/>
</dbReference>
<keyword evidence="10" id="KW-1185">Reference proteome</keyword>
<name>A0A938X181_9CLOT</name>
<gene>
    <name evidence="9" type="ORF">H6A13_05315</name>
</gene>
<protein>
    <submittedName>
        <fullName evidence="9">DMT family transporter</fullName>
    </submittedName>
</protein>
<comment type="subcellular location">
    <subcellularLocation>
        <location evidence="1">Cell membrane</location>
        <topology evidence="1">Multi-pass membrane protein</topology>
    </subcellularLocation>
</comment>
<dbReference type="InterPro" id="IPR000620">
    <property type="entry name" value="EamA_dom"/>
</dbReference>
<feature type="transmembrane region" description="Helical" evidence="7">
    <location>
        <begin position="186"/>
        <end position="203"/>
    </location>
</feature>
<dbReference type="EMBL" id="JACJLV010000012">
    <property type="protein sequence ID" value="MBM6826522.1"/>
    <property type="molecule type" value="Genomic_DNA"/>
</dbReference>
<dbReference type="GO" id="GO:0005886">
    <property type="term" value="C:plasma membrane"/>
    <property type="evidence" value="ECO:0007669"/>
    <property type="project" value="UniProtKB-SubCell"/>
</dbReference>
<organism evidence="9 10">
    <name type="scientific">Mordavella massiliensis</name>
    <dbReference type="NCBI Taxonomy" id="1871024"/>
    <lineage>
        <taxon>Bacteria</taxon>
        <taxon>Bacillati</taxon>
        <taxon>Bacillota</taxon>
        <taxon>Clostridia</taxon>
        <taxon>Eubacteriales</taxon>
        <taxon>Clostridiaceae</taxon>
        <taxon>Mordavella</taxon>
    </lineage>
</organism>
<feature type="domain" description="EamA" evidence="8">
    <location>
        <begin position="150"/>
        <end position="286"/>
    </location>
</feature>
<keyword evidence="6 7" id="KW-0472">Membrane</keyword>
<evidence type="ECO:0000259" key="8">
    <source>
        <dbReference type="Pfam" id="PF00892"/>
    </source>
</evidence>
<feature type="domain" description="EamA" evidence="8">
    <location>
        <begin position="8"/>
        <end position="139"/>
    </location>
</feature>
<evidence type="ECO:0000313" key="10">
    <source>
        <dbReference type="Proteomes" id="UP000713880"/>
    </source>
</evidence>
<evidence type="ECO:0000256" key="7">
    <source>
        <dbReference type="SAM" id="Phobius"/>
    </source>
</evidence>
<feature type="transmembrane region" description="Helical" evidence="7">
    <location>
        <begin position="12"/>
        <end position="30"/>
    </location>
</feature>
<feature type="transmembrane region" description="Helical" evidence="7">
    <location>
        <begin position="66"/>
        <end position="83"/>
    </location>
</feature>
<dbReference type="InterPro" id="IPR037185">
    <property type="entry name" value="EmrE-like"/>
</dbReference>
<keyword evidence="5 7" id="KW-1133">Transmembrane helix</keyword>
<keyword evidence="4 7" id="KW-0812">Transmembrane</keyword>
<proteinExistence type="inferred from homology"/>
<feature type="transmembrane region" description="Helical" evidence="7">
    <location>
        <begin position="36"/>
        <end position="54"/>
    </location>
</feature>
<feature type="transmembrane region" description="Helical" evidence="7">
    <location>
        <begin position="215"/>
        <end position="236"/>
    </location>
</feature>
<comment type="caution">
    <text evidence="9">The sequence shown here is derived from an EMBL/GenBank/DDBJ whole genome shotgun (WGS) entry which is preliminary data.</text>
</comment>